<reference evidence="3 4" key="1">
    <citation type="submission" date="2020-04" db="EMBL/GenBank/DDBJ databases">
        <title>Perkinsus olseni comparative genomics.</title>
        <authorList>
            <person name="Bogema D.R."/>
        </authorList>
    </citation>
    <scope>NUCLEOTIDE SEQUENCE [LARGE SCALE GENOMIC DNA]</scope>
    <source>
        <strain evidence="3">ATCC PRA-205</strain>
    </source>
</reference>
<name>A0A7J6Q7E6_PEROL</name>
<gene>
    <name evidence="3" type="ORF">FOZ62_022482</name>
</gene>
<protein>
    <submittedName>
        <fullName evidence="3">Uncharacterized protein</fullName>
    </submittedName>
</protein>
<keyword evidence="1" id="KW-0175">Coiled coil</keyword>
<feature type="coiled-coil region" evidence="1">
    <location>
        <begin position="45"/>
        <end position="101"/>
    </location>
</feature>
<dbReference type="Proteomes" id="UP000574390">
    <property type="component" value="Unassembled WGS sequence"/>
</dbReference>
<evidence type="ECO:0000313" key="3">
    <source>
        <dbReference type="EMBL" id="KAF4704072.1"/>
    </source>
</evidence>
<feature type="region of interest" description="Disordered" evidence="2">
    <location>
        <begin position="123"/>
        <end position="192"/>
    </location>
</feature>
<dbReference type="EMBL" id="JABANM010031740">
    <property type="protein sequence ID" value="KAF4704072.1"/>
    <property type="molecule type" value="Genomic_DNA"/>
</dbReference>
<sequence length="1392" mass="155320">MTSSSSVNNRKPGNVDPTINMALHDGSTIPISELVTVTEELRKSRTSLRRQLGRLQGQLRKTQDDIGNLRAVGTDSEDEALVLLEQNEKKYEEEIVVVQTELSTVQDKLQQVLAFRGSVASRSVQGRSDDGSLVKSTESEEEVPKKDAVGLPEGVRTPRTRKLTFASPPVTTSAAVRPLDEDQTPRKPLSSESLGKMRFPKLVDVFRLQAHINAFCRMLVEAGGGRFFKSGSSGGEAKFIPGKGIECSITIAFIETLENKDMHTTALESATDNDYQWQPVIDALVRKYARRTLLKLEYRKRLVGLQFPGVFQCDTFLNKVSTIYHLYESVYPGDASEMRFMIRTIVSRLPVELAQRTLDNIRSLYTTLSGSYVSEELSQDWETMLPLVSSTDEIPSVSDAIRTACRSSEDIQMLSGKSSRKIDSEGDPPRLMSRFGASSTPRLSAIKELRDVESNCASIFFGVGPAAGKPETVEDATKADYVYCGKNKKGKKYCVFGYRQPREQPDLPVSQLHVRPYVVRRVPVDKEEPEARQGWLEGEGHMHLGYWSRRVVLVKWYTSVVCDKKVSAIGSGFLRLQEEKSVVPVSFNVLAGSQGTSSRKQDPRRVLVGRQLIQTLGVKVLMPSAWLNYEEKKTTLGDLLVAQVYEDEEVSWSALPKGLEPLVPPSTDSSDVVLRVTEVEAKEIESILQGLPTGWTPVPRCPGFFFRYRRLLPVEIIDIPQQWMATELRFPDDVKHTRVGSYSATLFNKLSVTQKETFRRLVQEYLDKKWWVEVKDPCLYEGNPLTANVFMLGGGPGGLGASLNPPLDEFRSVFLSEVIRLFVDDYLIAGYSPEDAVRDLAYWISGLSALGQHTPLRKFYAAAGEKLRKILEDEFKKRGLLYTPVAQGRYLGVRFCFSREETGERLSFSCERSERSQKARAAIKQIIEEGVFTRRELFRLAGQIGFDPLGRHGVLRALADCLRSVAGSAGSTWDDRVSLRSASYQAVYPLLIWVDDIYANEPGDCVHLVAPGPPGAGVIRLRAASDSSLLGAGYVVNYLYGSEEILLREHCWRWKAAEGSWHSNRRELAALHKCLQAVADIVNGCKEYAKKNNLHFDIVLLTDNKPSSQWLSRSTFGGVSRSRALERRALDRLLNACAEECHDIRHQVPGTSIRVEHVEGSQNEHPDRLSRIFYRQCGTIDGGKVVIGDLLNTTEVVDEEAVVMGDTSCVEKTFVVHDPVQWVQEGVNSPASAVMVTDTVCSLTSVCAQRDEGTGYGLAERWAADSYDVDSILRKVRLMKTILRRWLGAARRAPRQEASSVTEYDVEGDVKIIARSAQACLNNKARERLLRGGSPMVEEDGILYFQLGSATGKPFKQIYIPALRPWGARSDAGYGGYVLLPELWERVEGTPI</sequence>
<proteinExistence type="predicted"/>
<evidence type="ECO:0000256" key="2">
    <source>
        <dbReference type="SAM" id="MobiDB-lite"/>
    </source>
</evidence>
<evidence type="ECO:0000256" key="1">
    <source>
        <dbReference type="SAM" id="Coils"/>
    </source>
</evidence>
<feature type="region of interest" description="Disordered" evidence="2">
    <location>
        <begin position="413"/>
        <end position="436"/>
    </location>
</feature>
<evidence type="ECO:0000313" key="4">
    <source>
        <dbReference type="Proteomes" id="UP000574390"/>
    </source>
</evidence>
<comment type="caution">
    <text evidence="3">The sequence shown here is derived from an EMBL/GenBank/DDBJ whole genome shotgun (WGS) entry which is preliminary data.</text>
</comment>
<accession>A0A7J6Q7E6</accession>
<organism evidence="3 4">
    <name type="scientific">Perkinsus olseni</name>
    <name type="common">Perkinsus atlanticus</name>
    <dbReference type="NCBI Taxonomy" id="32597"/>
    <lineage>
        <taxon>Eukaryota</taxon>
        <taxon>Sar</taxon>
        <taxon>Alveolata</taxon>
        <taxon>Perkinsozoa</taxon>
        <taxon>Perkinsea</taxon>
        <taxon>Perkinsida</taxon>
        <taxon>Perkinsidae</taxon>
        <taxon>Perkinsus</taxon>
    </lineage>
</organism>